<feature type="domain" description="EGF-like" evidence="22">
    <location>
        <begin position="150"/>
        <end position="186"/>
    </location>
</feature>
<keyword evidence="3" id="KW-1003">Cell membrane</keyword>
<dbReference type="PROSITE" id="PS00650">
    <property type="entry name" value="G_PROTEIN_RECEP_F2_2"/>
    <property type="match status" value="1"/>
</dbReference>
<evidence type="ECO:0000256" key="12">
    <source>
        <dbReference type="ARBA" id="ARBA00023170"/>
    </source>
</evidence>
<feature type="compositionally biased region" description="Polar residues" evidence="18">
    <location>
        <begin position="2899"/>
        <end position="2914"/>
    </location>
</feature>
<dbReference type="PANTHER" id="PTHR12011">
    <property type="entry name" value="ADHESION G-PROTEIN COUPLED RECEPTOR"/>
    <property type="match status" value="1"/>
</dbReference>
<feature type="region of interest" description="Disordered" evidence="18">
    <location>
        <begin position="2876"/>
        <end position="3141"/>
    </location>
</feature>
<dbReference type="SUPFAM" id="SSF111418">
    <property type="entry name" value="Hormone receptor domain"/>
    <property type="match status" value="1"/>
</dbReference>
<keyword evidence="10 19" id="KW-0472">Membrane</keyword>
<feature type="compositionally biased region" description="Low complexity" evidence="18">
    <location>
        <begin position="3123"/>
        <end position="3136"/>
    </location>
</feature>
<feature type="domain" description="Cadherin" evidence="26">
    <location>
        <begin position="1541"/>
        <end position="1644"/>
    </location>
</feature>
<feature type="compositionally biased region" description="Polar residues" evidence="18">
    <location>
        <begin position="3223"/>
        <end position="3233"/>
    </location>
</feature>
<dbReference type="InterPro" id="IPR000082">
    <property type="entry name" value="SEA_dom"/>
</dbReference>
<feature type="compositionally biased region" description="Basic and acidic residues" evidence="18">
    <location>
        <begin position="3028"/>
        <end position="3039"/>
    </location>
</feature>
<evidence type="ECO:0000256" key="19">
    <source>
        <dbReference type="SAM" id="Phobius"/>
    </source>
</evidence>
<dbReference type="Pfam" id="PF02793">
    <property type="entry name" value="HRM"/>
    <property type="match status" value="1"/>
</dbReference>
<evidence type="ECO:0000256" key="6">
    <source>
        <dbReference type="ARBA" id="ARBA00022729"/>
    </source>
</evidence>
<feature type="transmembrane region" description="Helical" evidence="19">
    <location>
        <begin position="2520"/>
        <end position="2547"/>
    </location>
</feature>
<feature type="domain" description="EGF-like" evidence="22">
    <location>
        <begin position="113"/>
        <end position="149"/>
    </location>
</feature>
<dbReference type="InterPro" id="IPR000832">
    <property type="entry name" value="GPCR_2_secretin-like"/>
</dbReference>
<feature type="transmembrane region" description="Helical" evidence="19">
    <location>
        <begin position="2668"/>
        <end position="2696"/>
    </location>
</feature>
<comment type="caution">
    <text evidence="29">The sequence shown here is derived from an EMBL/GenBank/DDBJ whole genome shotgun (WGS) entry which is preliminary data.</text>
</comment>
<dbReference type="Gene3D" id="2.10.25.10">
    <property type="entry name" value="Laminin"/>
    <property type="match status" value="1"/>
</dbReference>
<keyword evidence="7" id="KW-0677">Repeat</keyword>
<accession>A0A210QWR0</accession>
<feature type="region of interest" description="Disordered" evidence="18">
    <location>
        <begin position="26"/>
        <end position="50"/>
    </location>
</feature>
<dbReference type="Gene3D" id="2.60.40.60">
    <property type="entry name" value="Cadherins"/>
    <property type="match status" value="7"/>
</dbReference>
<evidence type="ECO:0000256" key="13">
    <source>
        <dbReference type="ARBA" id="ARBA00023180"/>
    </source>
</evidence>
<dbReference type="InterPro" id="IPR036116">
    <property type="entry name" value="FN3_sf"/>
</dbReference>
<feature type="transmembrane region" description="Helical" evidence="19">
    <location>
        <begin position="2559"/>
        <end position="2576"/>
    </location>
</feature>
<evidence type="ECO:0000256" key="3">
    <source>
        <dbReference type="ARBA" id="ARBA00022475"/>
    </source>
</evidence>
<dbReference type="SUPFAM" id="SSF48726">
    <property type="entry name" value="Immunoglobulin"/>
    <property type="match status" value="2"/>
</dbReference>
<keyword evidence="30" id="KW-1185">Reference proteome</keyword>
<feature type="signal peptide" evidence="20">
    <location>
        <begin position="1"/>
        <end position="19"/>
    </location>
</feature>
<dbReference type="Proteomes" id="UP000242188">
    <property type="component" value="Unassembled WGS sequence"/>
</dbReference>
<dbReference type="GO" id="GO:0004930">
    <property type="term" value="F:G protein-coupled receptor activity"/>
    <property type="evidence" value="ECO:0007669"/>
    <property type="project" value="UniProtKB-KW"/>
</dbReference>
<feature type="domain" description="Ig-like" evidence="27">
    <location>
        <begin position="2063"/>
        <end position="2153"/>
    </location>
</feature>
<dbReference type="SMART" id="SM00008">
    <property type="entry name" value="HormR"/>
    <property type="match status" value="1"/>
</dbReference>
<dbReference type="InterPro" id="IPR032471">
    <property type="entry name" value="AGRL2-4_GAIN_subdom_A"/>
</dbReference>
<feature type="transmembrane region" description="Helical" evidence="19">
    <location>
        <begin position="2717"/>
        <end position="2735"/>
    </location>
</feature>
<comment type="subcellular location">
    <subcellularLocation>
        <location evidence="1">Cell membrane</location>
        <topology evidence="1">Multi-pass membrane protein</topology>
    </subcellularLocation>
</comment>
<feature type="domain" description="Ig-like" evidence="27">
    <location>
        <begin position="1943"/>
        <end position="2057"/>
    </location>
</feature>
<dbReference type="GO" id="GO:0005509">
    <property type="term" value="F:calcium ion binding"/>
    <property type="evidence" value="ECO:0007669"/>
    <property type="project" value="UniProtKB-UniRule"/>
</dbReference>
<dbReference type="InterPro" id="IPR057244">
    <property type="entry name" value="GAIN_B"/>
</dbReference>
<feature type="transmembrane region" description="Helical" evidence="19">
    <location>
        <begin position="2596"/>
        <end position="2621"/>
    </location>
</feature>
<keyword evidence="5 19" id="KW-0812">Transmembrane</keyword>
<evidence type="ECO:0000313" key="30">
    <source>
        <dbReference type="Proteomes" id="UP000242188"/>
    </source>
</evidence>
<feature type="domain" description="G-protein coupled receptors family 2 profile 1" evidence="24">
    <location>
        <begin position="2135"/>
        <end position="2216"/>
    </location>
</feature>
<dbReference type="Pfam" id="PF01390">
    <property type="entry name" value="SEA"/>
    <property type="match status" value="1"/>
</dbReference>
<dbReference type="PROSITE" id="PS50227">
    <property type="entry name" value="G_PROTEIN_RECEP_F2_3"/>
    <property type="match status" value="1"/>
</dbReference>
<feature type="compositionally biased region" description="Low complexity" evidence="18">
    <location>
        <begin position="2886"/>
        <end position="2898"/>
    </location>
</feature>
<feature type="compositionally biased region" description="Polar residues" evidence="18">
    <location>
        <begin position="3043"/>
        <end position="3053"/>
    </location>
</feature>
<feature type="transmembrane region" description="Helical" evidence="19">
    <location>
        <begin position="2628"/>
        <end position="2648"/>
    </location>
</feature>
<dbReference type="Gene3D" id="2.60.220.50">
    <property type="match status" value="1"/>
</dbReference>
<dbReference type="FunFam" id="1.20.1070.10:FF:000058">
    <property type="entry name" value="Adhesion G protein-coupled receptor F5"/>
    <property type="match status" value="1"/>
</dbReference>
<sequence length="3324" mass="364919">MKFHSRLALLLIVFVHVICEPKFVGADEEDSDDADDDLDEEEEENFKSAPVFKQLQNEAQSSLATQTVAGELETPTTPTGWSSVSSTLVKNSTSASTTVPHDSTTSSWTSPTVPTTCSAVSCLHDGTCIEGDVGIQCFCPSQFTGVYCESLLTCQSDPCGADVGCVDSPMGPYCMCPGDFRGDLCQQSDFHVQCSVSTTQTFHDLTTQGAGPITCFAANSTTQSICFDMDDSLVYSIDNPNPGPFNITYNALGDSFCLYADSAMVQGGTHCFRLWATEADDLLYRPWRNASHDHCVVFNSPPVLLGEPYSVTVDVTDLRRGLALLDLNYTDNFVFPNVEFFVSGVAPAAWESYFGVETATGIVGLDADIPIPVYKYQMVEINITVTDGGIPAMADEGVVHLVVLNGSLLCTAPPVYLSLGALPNGQTSLGTVQCSGVADSTLSFTADPSQGLLVVNFQGDLFLANQSQGLSSPGNYIVQVMAHQPPFPSVAVDVSVSVGYFEPECLASPNLVLMISEESPVNSCYELYQCRSPLFGGPMNCALPSNDTLGSYFELDCTAMSQSFSHHLVNVSVCVNTSIAQQNQLGIHQVHGEISNAFGTTTSIFGIDVLAGNFFPPSFSIVNYVVEISEVTANGTDLFQLMATDNDIDDVLTYSIISDQNVPFTVLGDKLLVYGKLNATFQNFYTFQVKVRDLVGHEARAPVSITISDVNEPPICSTPYSFVVDATATSGQVVTQLACYDTDRQASFQNFIYLLNPFASSSISSLLNVSSDGQIALLQDMGGDVESYTFTALARDFGGLNTSIQVTMIVNRYFAPICPLGFVETNIMDDFGPSRCFSVDTGCTDPLDGSLFYSLTGGNGTQLFFVQPDVSSLPVTTLTLCPRAMLTSQLGTWHVNIEVRNQFNQTSILVHVVVDEKNDQPVFAGPVYVASISEKTPVGDFFLQTTAQDADILPINNQLTFSLDLGDVDGFAITTDTGMVSTTRVFNASKQSTYTFKVKVEDPQGLSDERPVVVDIQDENDPPQCDTLVVNVPVSLITPPGTLVGAVNCWDGDILADNKKLVYVLSGSLNSYFVVRDNGSIELSQSLPRTSTTTYQMTLKVYDQFMINNNTQTGHLTIALTVTVDINIPPVCDRILTTATLQEMDAQGTCVGQEVICEDPTGGSITVLSSQGTGLDVAEIKSRASGSTSVLPLNVCTRSTIKNRIQNFTVSAIVSNGFGTQTITWKFQVEDVNEPPFFLNSLFNMTISESSVVGTTILILEKGDPDVDTMFKDITVTYDVINTPDNVAVPISFLLDCCFLVTGKLNATEQDLYQFNVTLTDGGGLSQSRIVSVWIADNNEAPVCSPTILTESISLLVQVNEVIVQLSCHDYDKDPNNRELVYQSNTDYFNVSSQGELMIRRSLDRFVPRYTVLVNVMDRGTPPLSTSVTVTVNVDIAIKAVCQPAVQYPNVWVKDQCVTLTMNCVDPTLPGQTSHLTYTESGNYTNGFTQVQSPKGQYQLCYNLVQSGSFGLTLSVFNGLAYYMYHQPLDVKYEQSNPVFDQSTYYVSVPETLTAGLPVTTVTATTVSLRGSIVYSITGGSWANVTSIFLLDASTGAISSLVGMRGYTAQTITLDVQALNDFSLLRSTVKVEVSISDINEVPSCMYRDGVVGNSVLVGVDDPVGTSVLKIQCIDLDIIPENRQLSAVLSFTPSVSDVFMLEEQGGEYTIKTKTLLPVQTVTYDVTLVISDAATPPLSVQILRRVVINLLPPAPVFHAFPFNSTVIQVEWQYVRADYYSVTTSFVLTAVSSSDRHSFVTQPDPGVTQSLITKLVPETEYRVELTSVTSYGNVSAPSITVVMPAVPILSSFMMSLRLPGQQFIQTLLDDNSYDFVTLKRSVDENLDCIMKRVAGYLSVGVVSFREGSVIVDALVTLNQSGTVESVSSSFQSQMQTGWVGNMSVDPQYFVVNSGDGYIRITQLSLNTTDIYNNMDVAFICSADVIGTVGAVQSRWTFNGSVIRPNTSPRWHISEEPTNPNKPTQKIYKMIISPIATHDTGKYECQVYDDTGLTSQTSQMVEVIPQPLLTIYPRTRTVVSGQSMNVTCQILQPHNYHAFFTWYKDGSRITRSPGVEFLLLSPYMEMLVIRQVTTDAQYSCEATNVAGTGPRLSMKLTIRSANGIVCPSETDSQGTMWTETIAGGQEILECPAELEGTVKRECSSKGAWSSPDYSGCVRTDISELQVQTDKMKEGVEITSPENSLVVLSDITSQGHSLNSGDMDACLNILSNVVTVSDRDNNFITGNAIEAFANSTNNLLDDVNKPAWELQKQRRGKGVSGLMQVATEFGKVGTKMGDTTQTFNQQVSRPNLVMNVGRTEPQDIVFPNRNSLTLPDWIKTSTTKGVIKKDAISANLGASQKVGYSGIYYRNISNLMHTYLLLDSDVEDADDRYDINSDVMDIAIVPVMSGVNSLVELTFQHSLTNYSSPSCVFWDFSVPNTPNGAWSTRGCRYVSTSDTSTTCTCDHTTNFALLMSPGKTPVQHMLALSIISAVGCAISMLFLLITIIVYLCYWRYVRSDRATILMHLCVALFAAYLLFLVGVNRTENKDVCTGFAAVLHYIFLVVFFLMLAEGIEVAFTVLYVFSTRSRIRWLLPLSWLIPAVIVAISMGATKLEGYGNSQFCWLSVYSTTGVLWAFIAPVILIIVINAVILFLVIRALFNTHTMMTKAAREQAKTAMRSLCVLLPVMGVAWIFGVFSVNEDMVIFQYLFAIFNSLQGFLIFLFHCLINRQVKDAMNHSRRRKRSMADLGTKSTSQSGNSNAKSSQKDFYEQKQNNVDVDKKENPFLEADRQVQQIVDKLLSIDNLNAYDGETKEKNADKDIIVSLEDVKITNIFKDSDVTSGEQSGAVSSSDQSGIVSSSSTPQHHVSASKTRSDPTGGNKPVPATYEQLGPERKDSKYHRYETVEQHRSDHGSNRGSDRERHKPVTGQMSRPVQYSHGSDRGSDRERHKPVTGQMSRPVQYSHGSDRGSARERHKPVTGQVSQPVQYSHGSDRGSDRERHKPVTGQMSQPVQYSHGSDRGSDRERHKPVTGQMSQPAQYSHGSDRGLDRERHKPVTGQMSQPVQYTQYSRPTASTYYNPQISPASSSTRFSSTQTRSTVVDPYSSSDMEFKENQYMTRIDTIYQKEDRADSKKKVQKKKSKEVQDANRIKQDLYGLPQPTTEKHKRAFPIPHWGKSKASTEDPYSRQSQPQAPRSKQSRRQRERAQAYAVDSSYPSTPTHQAYHTPPSQYQPQPQSGGSRHQSLENINMQYMGIQPFGGIRSYDNIRPAERHDYPMPLHEPYADYW</sequence>
<evidence type="ECO:0000256" key="8">
    <source>
        <dbReference type="ARBA" id="ARBA00022989"/>
    </source>
</evidence>
<feature type="compositionally biased region" description="Polar residues" evidence="18">
    <location>
        <begin position="2876"/>
        <end position="2885"/>
    </location>
</feature>
<dbReference type="SMART" id="SM00303">
    <property type="entry name" value="GPS"/>
    <property type="match status" value="1"/>
</dbReference>
<dbReference type="Gene3D" id="4.10.1240.10">
    <property type="entry name" value="GPCR, family 2, extracellular hormone receptor domain"/>
    <property type="match status" value="1"/>
</dbReference>
<dbReference type="SUPFAM" id="SSF49313">
    <property type="entry name" value="Cadherin-like"/>
    <property type="match status" value="7"/>
</dbReference>
<keyword evidence="14" id="KW-0807">Transducer</keyword>
<feature type="region of interest" description="Disordered" evidence="18">
    <location>
        <begin position="2774"/>
        <end position="2807"/>
    </location>
</feature>
<feature type="domain" description="Cadherin" evidence="26">
    <location>
        <begin position="620"/>
        <end position="721"/>
    </location>
</feature>
<evidence type="ECO:0000256" key="15">
    <source>
        <dbReference type="ARBA" id="ARBA00023292"/>
    </source>
</evidence>
<dbReference type="InterPro" id="IPR007110">
    <property type="entry name" value="Ig-like_dom"/>
</dbReference>
<feature type="compositionally biased region" description="Basic and acidic residues" evidence="18">
    <location>
        <begin position="2976"/>
        <end position="2987"/>
    </location>
</feature>
<keyword evidence="16" id="KW-0106">Calcium</keyword>
<dbReference type="PROSITE" id="PS50261">
    <property type="entry name" value="G_PROTEIN_RECEP_F2_4"/>
    <property type="match status" value="1"/>
</dbReference>
<dbReference type="GO" id="GO:0007166">
    <property type="term" value="P:cell surface receptor signaling pathway"/>
    <property type="evidence" value="ECO:0007669"/>
    <property type="project" value="InterPro"/>
</dbReference>
<proteinExistence type="inferred from homology"/>
<dbReference type="CDD" id="cd00054">
    <property type="entry name" value="EGF_CA"/>
    <property type="match status" value="2"/>
</dbReference>
<dbReference type="GO" id="GO:0005886">
    <property type="term" value="C:plasma membrane"/>
    <property type="evidence" value="ECO:0007669"/>
    <property type="project" value="UniProtKB-SubCell"/>
</dbReference>
<evidence type="ECO:0000256" key="5">
    <source>
        <dbReference type="ARBA" id="ARBA00022692"/>
    </source>
</evidence>
<dbReference type="OrthoDB" id="6157976at2759"/>
<feature type="domain" description="Cadherin" evidence="26">
    <location>
        <begin position="1345"/>
        <end position="1446"/>
    </location>
</feature>
<dbReference type="SUPFAM" id="SSF81321">
    <property type="entry name" value="Family A G protein-coupled receptor-like"/>
    <property type="match status" value="1"/>
</dbReference>
<dbReference type="PROSITE" id="PS50835">
    <property type="entry name" value="IG_LIKE"/>
    <property type="match status" value="2"/>
</dbReference>
<dbReference type="EMBL" id="NEDP02001496">
    <property type="protein sequence ID" value="OWF53151.1"/>
    <property type="molecule type" value="Genomic_DNA"/>
</dbReference>
<evidence type="ECO:0000256" key="16">
    <source>
        <dbReference type="PROSITE-ProRule" id="PRU00043"/>
    </source>
</evidence>
<feature type="domain" description="GAIN-B" evidence="23">
    <location>
        <begin position="2338"/>
        <end position="2516"/>
    </location>
</feature>
<dbReference type="InterPro" id="IPR046338">
    <property type="entry name" value="GAIN_dom_sf"/>
</dbReference>
<feature type="compositionally biased region" description="Polar residues" evidence="18">
    <location>
        <begin position="3095"/>
        <end position="3122"/>
    </location>
</feature>
<dbReference type="CDD" id="cd00063">
    <property type="entry name" value="FN3"/>
    <property type="match status" value="1"/>
</dbReference>
<evidence type="ECO:0000259" key="23">
    <source>
        <dbReference type="PROSITE" id="PS50221"/>
    </source>
</evidence>
<dbReference type="InterPro" id="IPR000203">
    <property type="entry name" value="GPS"/>
</dbReference>
<dbReference type="SUPFAM" id="SSF57196">
    <property type="entry name" value="EGF/Laminin"/>
    <property type="match status" value="1"/>
</dbReference>
<evidence type="ECO:0000313" key="29">
    <source>
        <dbReference type="EMBL" id="OWF53151.1"/>
    </source>
</evidence>
<dbReference type="Gene3D" id="1.20.1070.10">
    <property type="entry name" value="Rhodopsin 7-helix transmembrane proteins"/>
    <property type="match status" value="1"/>
</dbReference>
<dbReference type="InterPro" id="IPR036445">
    <property type="entry name" value="GPCR_2_extracell_dom_sf"/>
</dbReference>
<keyword evidence="9" id="KW-0297">G-protein coupled receptor</keyword>
<feature type="compositionally biased region" description="Polar residues" evidence="18">
    <location>
        <begin position="3251"/>
        <end position="3260"/>
    </location>
</feature>
<dbReference type="PANTHER" id="PTHR12011:SF347">
    <property type="entry name" value="FI21270P1-RELATED"/>
    <property type="match status" value="1"/>
</dbReference>
<comment type="caution">
    <text evidence="17">Lacks conserved residue(s) required for the propagation of feature annotation.</text>
</comment>
<evidence type="ECO:0000256" key="17">
    <source>
        <dbReference type="PROSITE-ProRule" id="PRU00076"/>
    </source>
</evidence>
<keyword evidence="8 19" id="KW-1133">Transmembrane helix</keyword>
<dbReference type="PROSITE" id="PS50268">
    <property type="entry name" value="CADHERIN_2"/>
    <property type="match status" value="6"/>
</dbReference>
<name>A0A210QWR0_MIZYE</name>
<keyword evidence="13" id="KW-0325">Glycoprotein</keyword>
<dbReference type="PRINTS" id="PR01694">
    <property type="entry name" value="BAIPRECURSOR"/>
</dbReference>
<dbReference type="InterPro" id="IPR003961">
    <property type="entry name" value="FN3_dom"/>
</dbReference>
<dbReference type="InterPro" id="IPR017981">
    <property type="entry name" value="GPCR_2-like_7TM"/>
</dbReference>
<feature type="compositionally biased region" description="Low complexity" evidence="18">
    <location>
        <begin position="3264"/>
        <end position="3277"/>
    </location>
</feature>
<feature type="transmembrane region" description="Helical" evidence="19">
    <location>
        <begin position="2741"/>
        <end position="2764"/>
    </location>
</feature>
<reference evidence="29 30" key="1">
    <citation type="journal article" date="2017" name="Nat. Ecol. Evol.">
        <title>Scallop genome provides insights into evolution of bilaterian karyotype and development.</title>
        <authorList>
            <person name="Wang S."/>
            <person name="Zhang J."/>
            <person name="Jiao W."/>
            <person name="Li J."/>
            <person name="Xun X."/>
            <person name="Sun Y."/>
            <person name="Guo X."/>
            <person name="Huan P."/>
            <person name="Dong B."/>
            <person name="Zhang L."/>
            <person name="Hu X."/>
            <person name="Sun X."/>
            <person name="Wang J."/>
            <person name="Zhao C."/>
            <person name="Wang Y."/>
            <person name="Wang D."/>
            <person name="Huang X."/>
            <person name="Wang R."/>
            <person name="Lv J."/>
            <person name="Li Y."/>
            <person name="Zhang Z."/>
            <person name="Liu B."/>
            <person name="Lu W."/>
            <person name="Hui Y."/>
            <person name="Liang J."/>
            <person name="Zhou Z."/>
            <person name="Hou R."/>
            <person name="Li X."/>
            <person name="Liu Y."/>
            <person name="Li H."/>
            <person name="Ning X."/>
            <person name="Lin Y."/>
            <person name="Zhao L."/>
            <person name="Xing Q."/>
            <person name="Dou J."/>
            <person name="Li Y."/>
            <person name="Mao J."/>
            <person name="Guo H."/>
            <person name="Dou H."/>
            <person name="Li T."/>
            <person name="Mu C."/>
            <person name="Jiang W."/>
            <person name="Fu Q."/>
            <person name="Fu X."/>
            <person name="Miao Y."/>
            <person name="Liu J."/>
            <person name="Yu Q."/>
            <person name="Li R."/>
            <person name="Liao H."/>
            <person name="Li X."/>
            <person name="Kong Y."/>
            <person name="Jiang Z."/>
            <person name="Chourrout D."/>
            <person name="Li R."/>
            <person name="Bao Z."/>
        </authorList>
    </citation>
    <scope>NUCLEOTIDE SEQUENCE [LARGE SCALE GENOMIC DNA]</scope>
    <source>
        <strain evidence="29 30">PY_sf001</strain>
    </source>
</reference>
<evidence type="ECO:0000259" key="22">
    <source>
        <dbReference type="PROSITE" id="PS50026"/>
    </source>
</evidence>
<dbReference type="PROSITE" id="PS50024">
    <property type="entry name" value="SEA"/>
    <property type="match status" value="1"/>
</dbReference>
<dbReference type="SMART" id="SM00112">
    <property type="entry name" value="CA"/>
    <property type="match status" value="6"/>
</dbReference>
<evidence type="ECO:0000256" key="2">
    <source>
        <dbReference type="ARBA" id="ARBA00007343"/>
    </source>
</evidence>
<dbReference type="PRINTS" id="PR00249">
    <property type="entry name" value="GPCRSECRETIN"/>
</dbReference>
<dbReference type="Gene3D" id="1.25.40.610">
    <property type="match status" value="1"/>
</dbReference>
<evidence type="ECO:0000259" key="25">
    <source>
        <dbReference type="PROSITE" id="PS50261"/>
    </source>
</evidence>
<feature type="domain" description="G-protein coupled receptors family 2 profile 2" evidence="25">
    <location>
        <begin position="2523"/>
        <end position="2765"/>
    </location>
</feature>
<feature type="domain" description="Cadherin" evidence="26">
    <location>
        <begin position="1038"/>
        <end position="1132"/>
    </location>
</feature>
<dbReference type="InterPro" id="IPR017983">
    <property type="entry name" value="GPCR_2_secretin-like_CS"/>
</dbReference>
<evidence type="ECO:0000256" key="10">
    <source>
        <dbReference type="ARBA" id="ARBA00023136"/>
    </source>
</evidence>
<evidence type="ECO:0000259" key="24">
    <source>
        <dbReference type="PROSITE" id="PS50227"/>
    </source>
</evidence>
<feature type="compositionally biased region" description="Basic and acidic residues" evidence="18">
    <location>
        <begin position="3054"/>
        <end position="3065"/>
    </location>
</feature>
<feature type="compositionally biased region" description="Polar residues" evidence="18">
    <location>
        <begin position="2965"/>
        <end position="2975"/>
    </location>
</feature>
<dbReference type="PROSITE" id="PS00022">
    <property type="entry name" value="EGF_1"/>
    <property type="match status" value="2"/>
</dbReference>
<evidence type="ECO:0000256" key="14">
    <source>
        <dbReference type="ARBA" id="ARBA00023224"/>
    </source>
</evidence>
<evidence type="ECO:0000256" key="1">
    <source>
        <dbReference type="ARBA" id="ARBA00004651"/>
    </source>
</evidence>
<dbReference type="InterPro" id="IPR002126">
    <property type="entry name" value="Cadherin-like_dom"/>
</dbReference>
<dbReference type="SMART" id="SM00409">
    <property type="entry name" value="IG"/>
    <property type="match status" value="2"/>
</dbReference>
<keyword evidence="4" id="KW-0597">Phosphoprotein</keyword>
<feature type="domain" description="Cadherin" evidence="26">
    <location>
        <begin position="1239"/>
        <end position="1348"/>
    </location>
</feature>
<feature type="domain" description="SEA" evidence="21">
    <location>
        <begin position="1845"/>
        <end position="1953"/>
    </location>
</feature>
<evidence type="ECO:0000259" key="26">
    <source>
        <dbReference type="PROSITE" id="PS50268"/>
    </source>
</evidence>
<dbReference type="InterPro" id="IPR015919">
    <property type="entry name" value="Cadherin-like_sf"/>
</dbReference>
<feature type="compositionally biased region" description="Basic and acidic residues" evidence="18">
    <location>
        <begin position="3080"/>
        <end position="3091"/>
    </location>
</feature>
<dbReference type="SUPFAM" id="SSF49265">
    <property type="entry name" value="Fibronectin type III"/>
    <property type="match status" value="1"/>
</dbReference>
<dbReference type="InterPro" id="IPR036364">
    <property type="entry name" value="SEA_dom_sf"/>
</dbReference>
<dbReference type="CDD" id="cd11304">
    <property type="entry name" value="Cadherin_repeat"/>
    <property type="match status" value="7"/>
</dbReference>
<dbReference type="InterPro" id="IPR000742">
    <property type="entry name" value="EGF"/>
</dbReference>
<keyword evidence="17" id="KW-0245">EGF-like domain</keyword>
<feature type="compositionally biased region" description="Polar residues" evidence="18">
    <location>
        <begin position="3017"/>
        <end position="3027"/>
    </location>
</feature>
<evidence type="ECO:0000256" key="4">
    <source>
        <dbReference type="ARBA" id="ARBA00022553"/>
    </source>
</evidence>
<feature type="compositionally biased region" description="Basic and acidic residues" evidence="18">
    <location>
        <begin position="3179"/>
        <end position="3189"/>
    </location>
</feature>
<feature type="compositionally biased region" description="Acidic residues" evidence="18">
    <location>
        <begin position="26"/>
        <end position="44"/>
    </location>
</feature>
<feature type="domain" description="Fibronectin type-III" evidence="28">
    <location>
        <begin position="1750"/>
        <end position="1845"/>
    </location>
</feature>
<protein>
    <submittedName>
        <fullName evidence="29">Brain-specific angiogenesis inhibitor 3</fullName>
    </submittedName>
</protein>
<dbReference type="InterPro" id="IPR003599">
    <property type="entry name" value="Ig_sub"/>
</dbReference>
<feature type="compositionally biased region" description="Basic and acidic residues" evidence="18">
    <location>
        <begin position="2928"/>
        <end position="2961"/>
    </location>
</feature>
<dbReference type="PROSITE" id="PS50853">
    <property type="entry name" value="FN3"/>
    <property type="match status" value="1"/>
</dbReference>
<dbReference type="Pfam" id="PF01825">
    <property type="entry name" value="GPS"/>
    <property type="match status" value="1"/>
</dbReference>
<dbReference type="InterPro" id="IPR001879">
    <property type="entry name" value="GPCR_2_extracellular_dom"/>
</dbReference>
<dbReference type="Pfam" id="PF00028">
    <property type="entry name" value="Cadherin"/>
    <property type="match status" value="1"/>
</dbReference>
<evidence type="ECO:0000256" key="20">
    <source>
        <dbReference type="SAM" id="SignalP"/>
    </source>
</evidence>
<keyword evidence="11 17" id="KW-1015">Disulfide bond</keyword>
<organism evidence="29 30">
    <name type="scientific">Mizuhopecten yessoensis</name>
    <name type="common">Japanese scallop</name>
    <name type="synonym">Patinopecten yessoensis</name>
    <dbReference type="NCBI Taxonomy" id="6573"/>
    <lineage>
        <taxon>Eukaryota</taxon>
        <taxon>Metazoa</taxon>
        <taxon>Spiralia</taxon>
        <taxon>Lophotrochozoa</taxon>
        <taxon>Mollusca</taxon>
        <taxon>Bivalvia</taxon>
        <taxon>Autobranchia</taxon>
        <taxon>Pteriomorphia</taxon>
        <taxon>Pectinida</taxon>
        <taxon>Pectinoidea</taxon>
        <taxon>Pectinidae</taxon>
        <taxon>Mizuhopecten</taxon>
    </lineage>
</organism>
<dbReference type="InterPro" id="IPR036179">
    <property type="entry name" value="Ig-like_dom_sf"/>
</dbReference>
<dbReference type="Pfam" id="PF00002">
    <property type="entry name" value="7tm_2"/>
    <property type="match status" value="1"/>
</dbReference>
<dbReference type="InterPro" id="IPR008077">
    <property type="entry name" value="GPCR_2_brain_angio_inhib"/>
</dbReference>
<evidence type="ECO:0000256" key="9">
    <source>
        <dbReference type="ARBA" id="ARBA00023040"/>
    </source>
</evidence>
<feature type="disulfide bond" evidence="17">
    <location>
        <begin position="139"/>
        <end position="148"/>
    </location>
</feature>
<evidence type="ECO:0000259" key="28">
    <source>
        <dbReference type="PROSITE" id="PS50853"/>
    </source>
</evidence>
<dbReference type="Pfam" id="PF16489">
    <property type="entry name" value="GAIN"/>
    <property type="match status" value="1"/>
</dbReference>
<evidence type="ECO:0000256" key="18">
    <source>
        <dbReference type="SAM" id="MobiDB-lite"/>
    </source>
</evidence>
<feature type="compositionally biased region" description="Polar residues" evidence="18">
    <location>
        <begin position="2991"/>
        <end position="3001"/>
    </location>
</feature>
<evidence type="ECO:0000256" key="7">
    <source>
        <dbReference type="ARBA" id="ARBA00022737"/>
    </source>
</evidence>
<dbReference type="GO" id="GO:0007156">
    <property type="term" value="P:homophilic cell adhesion via plasma membrane adhesion molecules"/>
    <property type="evidence" value="ECO:0007669"/>
    <property type="project" value="InterPro"/>
</dbReference>
<feature type="domain" description="Cadherin" evidence="26">
    <location>
        <begin position="924"/>
        <end position="1025"/>
    </location>
</feature>
<dbReference type="SMART" id="SM00181">
    <property type="entry name" value="EGF"/>
    <property type="match status" value="2"/>
</dbReference>
<feature type="compositionally biased region" description="Polar residues" evidence="18">
    <location>
        <begin position="3069"/>
        <end position="3079"/>
    </location>
</feature>
<feature type="region of interest" description="Disordered" evidence="18">
    <location>
        <begin position="3165"/>
        <end position="3279"/>
    </location>
</feature>
<dbReference type="SUPFAM" id="SSF82671">
    <property type="entry name" value="SEA domain"/>
    <property type="match status" value="1"/>
</dbReference>
<evidence type="ECO:0000259" key="27">
    <source>
        <dbReference type="PROSITE" id="PS50835"/>
    </source>
</evidence>
<keyword evidence="12" id="KW-0675">Receptor</keyword>
<dbReference type="PRINTS" id="PR00205">
    <property type="entry name" value="CADHERIN"/>
</dbReference>
<gene>
    <name evidence="29" type="ORF">KP79_PYT07006</name>
</gene>
<dbReference type="CDD" id="cd15040">
    <property type="entry name" value="7tmB2_Adhesion"/>
    <property type="match status" value="1"/>
</dbReference>
<dbReference type="PROSITE" id="PS50026">
    <property type="entry name" value="EGF_3"/>
    <property type="match status" value="2"/>
</dbReference>
<comment type="similarity">
    <text evidence="2">Belongs to the G-protein coupled receptor 2 family. Adhesion G-protein coupled receptor (ADGR) subfamily.</text>
</comment>
<dbReference type="InterPro" id="IPR013783">
    <property type="entry name" value="Ig-like_fold"/>
</dbReference>
<dbReference type="PROSITE" id="PS50221">
    <property type="entry name" value="GAIN_B"/>
    <property type="match status" value="1"/>
</dbReference>
<dbReference type="STRING" id="6573.A0A210QWR0"/>
<feature type="disulfide bond" evidence="17">
    <location>
        <begin position="176"/>
        <end position="185"/>
    </location>
</feature>
<feature type="chain" id="PRO_5013188278" evidence="20">
    <location>
        <begin position="20"/>
        <end position="3324"/>
    </location>
</feature>
<evidence type="ECO:0000259" key="21">
    <source>
        <dbReference type="PROSITE" id="PS50024"/>
    </source>
</evidence>
<feature type="compositionally biased region" description="Polar residues" evidence="18">
    <location>
        <begin position="2787"/>
        <end position="2800"/>
    </location>
</feature>
<keyword evidence="15" id="KW-0424">Laminin EGF-like domain</keyword>
<evidence type="ECO:0000256" key="11">
    <source>
        <dbReference type="ARBA" id="ARBA00023157"/>
    </source>
</evidence>
<keyword evidence="6 20" id="KW-0732">Signal</keyword>
<dbReference type="Gene3D" id="2.60.40.10">
    <property type="entry name" value="Immunoglobulins"/>
    <property type="match status" value="3"/>
</dbReference>